<evidence type="ECO:0000313" key="3">
    <source>
        <dbReference type="Proteomes" id="UP000799092"/>
    </source>
</evidence>
<feature type="signal peptide" evidence="1">
    <location>
        <begin position="1"/>
        <end position="20"/>
    </location>
</feature>
<dbReference type="EMBL" id="WJNG01000001">
    <property type="protein sequence ID" value="MRH41146.1"/>
    <property type="molecule type" value="Genomic_DNA"/>
</dbReference>
<gene>
    <name evidence="2" type="ORF">GH741_00470</name>
</gene>
<reference evidence="2" key="1">
    <citation type="submission" date="2019-11" db="EMBL/GenBank/DDBJ databases">
        <authorList>
            <person name="Li J."/>
        </authorList>
    </citation>
    <scope>NUCLEOTIDE SEQUENCE</scope>
    <source>
        <strain evidence="2">B6B</strain>
    </source>
</reference>
<dbReference type="Proteomes" id="UP000799092">
    <property type="component" value="Unassembled WGS sequence"/>
</dbReference>
<comment type="caution">
    <text evidence="2">The sequence shown here is derived from an EMBL/GenBank/DDBJ whole genome shotgun (WGS) entry which is preliminary data.</text>
</comment>
<protein>
    <submittedName>
        <fullName evidence="2">Uncharacterized protein</fullName>
    </submittedName>
</protein>
<accession>A0A6A8D9D2</accession>
<keyword evidence="1" id="KW-0732">Signal</keyword>
<name>A0A6A8D9D2_9BACI</name>
<sequence length="59" mass="6188">MKKIINLLLFTLILTVGGFAGTTNETTGDDQLAKEPLLVENPDTGISVNASRGEDGGIK</sequence>
<keyword evidence="3" id="KW-1185">Reference proteome</keyword>
<proteinExistence type="predicted"/>
<evidence type="ECO:0000313" key="2">
    <source>
        <dbReference type="EMBL" id="MRH41146.1"/>
    </source>
</evidence>
<dbReference type="AlphaFoldDB" id="A0A6A8D9D2"/>
<feature type="chain" id="PRO_5038532141" evidence="1">
    <location>
        <begin position="21"/>
        <end position="59"/>
    </location>
</feature>
<evidence type="ECO:0000256" key="1">
    <source>
        <dbReference type="SAM" id="SignalP"/>
    </source>
</evidence>
<dbReference type="RefSeq" id="WP_153734814.1">
    <property type="nucleotide sequence ID" value="NZ_WJNG01000001.1"/>
</dbReference>
<organism evidence="2 3">
    <name type="scientific">Aquibacillus halophilus</name>
    <dbReference type="NCBI Taxonomy" id="930132"/>
    <lineage>
        <taxon>Bacteria</taxon>
        <taxon>Bacillati</taxon>
        <taxon>Bacillota</taxon>
        <taxon>Bacilli</taxon>
        <taxon>Bacillales</taxon>
        <taxon>Bacillaceae</taxon>
        <taxon>Aquibacillus</taxon>
    </lineage>
</organism>